<feature type="region of interest" description="Disordered" evidence="1">
    <location>
        <begin position="44"/>
        <end position="91"/>
    </location>
</feature>
<organism evidence="2 3">
    <name type="scientific">Lottia gigantea</name>
    <name type="common">Giant owl limpet</name>
    <dbReference type="NCBI Taxonomy" id="225164"/>
    <lineage>
        <taxon>Eukaryota</taxon>
        <taxon>Metazoa</taxon>
        <taxon>Spiralia</taxon>
        <taxon>Lophotrochozoa</taxon>
        <taxon>Mollusca</taxon>
        <taxon>Gastropoda</taxon>
        <taxon>Patellogastropoda</taxon>
        <taxon>Lottioidea</taxon>
        <taxon>Lottiidae</taxon>
        <taxon>Lottia</taxon>
    </lineage>
</organism>
<dbReference type="GeneID" id="20235620"/>
<name>V4BHN1_LOTGI</name>
<dbReference type="EMBL" id="KB199650">
    <property type="protein sequence ID" value="ESP05362.1"/>
    <property type="molecule type" value="Genomic_DNA"/>
</dbReference>
<dbReference type="AlphaFoldDB" id="V4BHN1"/>
<feature type="compositionally biased region" description="Basic and acidic residues" evidence="1">
    <location>
        <begin position="57"/>
        <end position="72"/>
    </location>
</feature>
<dbReference type="RefSeq" id="XP_009043907.1">
    <property type="nucleotide sequence ID" value="XM_009045659.1"/>
</dbReference>
<dbReference type="Proteomes" id="UP000030746">
    <property type="component" value="Unassembled WGS sequence"/>
</dbReference>
<dbReference type="HOGENOM" id="CLU_2239625_0_0_1"/>
<sequence length="105" mass="12266">MATMLSTLEYKFFYIKHGRVSRTDYWTYMHLKAKISTAYVVGTGGGGGHHNPQRNLQQDHEASAPEIERHQPDLVPVQKKREHRTSSYGRRIRKPTIFKDFVTDY</sequence>
<reference evidence="2 3" key="1">
    <citation type="journal article" date="2013" name="Nature">
        <title>Insights into bilaterian evolution from three spiralian genomes.</title>
        <authorList>
            <person name="Simakov O."/>
            <person name="Marletaz F."/>
            <person name="Cho S.J."/>
            <person name="Edsinger-Gonzales E."/>
            <person name="Havlak P."/>
            <person name="Hellsten U."/>
            <person name="Kuo D.H."/>
            <person name="Larsson T."/>
            <person name="Lv J."/>
            <person name="Arendt D."/>
            <person name="Savage R."/>
            <person name="Osoegawa K."/>
            <person name="de Jong P."/>
            <person name="Grimwood J."/>
            <person name="Chapman J.A."/>
            <person name="Shapiro H."/>
            <person name="Aerts A."/>
            <person name="Otillar R.P."/>
            <person name="Terry A.Y."/>
            <person name="Boore J.L."/>
            <person name="Grigoriev I.V."/>
            <person name="Lindberg D.R."/>
            <person name="Seaver E.C."/>
            <person name="Weisblat D.A."/>
            <person name="Putnam N.H."/>
            <person name="Rokhsar D.S."/>
        </authorList>
    </citation>
    <scope>NUCLEOTIDE SEQUENCE [LARGE SCALE GENOMIC DNA]</scope>
</reference>
<evidence type="ECO:0000313" key="3">
    <source>
        <dbReference type="Proteomes" id="UP000030746"/>
    </source>
</evidence>
<accession>V4BHN1</accession>
<proteinExistence type="predicted"/>
<keyword evidence="3" id="KW-1185">Reference proteome</keyword>
<gene>
    <name evidence="2" type="ORF">LOTGIDRAFT_152208</name>
</gene>
<evidence type="ECO:0000313" key="2">
    <source>
        <dbReference type="EMBL" id="ESP05362.1"/>
    </source>
</evidence>
<evidence type="ECO:0000256" key="1">
    <source>
        <dbReference type="SAM" id="MobiDB-lite"/>
    </source>
</evidence>
<dbReference type="CTD" id="20235620"/>
<dbReference type="KEGG" id="lgi:LOTGIDRAFT_152208"/>
<protein>
    <submittedName>
        <fullName evidence="2">Uncharacterized protein</fullName>
    </submittedName>
</protein>